<evidence type="ECO:0000256" key="1">
    <source>
        <dbReference type="SAM" id="MobiDB-lite"/>
    </source>
</evidence>
<gene>
    <name evidence="2" type="ORF">TorRG33x02_173750</name>
</gene>
<protein>
    <submittedName>
        <fullName evidence="2">Uncharacterized protein</fullName>
    </submittedName>
</protein>
<feature type="region of interest" description="Disordered" evidence="1">
    <location>
        <begin position="90"/>
        <end position="155"/>
    </location>
</feature>
<accession>A0A2P5EMV6</accession>
<evidence type="ECO:0000313" key="2">
    <source>
        <dbReference type="EMBL" id="PON86849.1"/>
    </source>
</evidence>
<organism evidence="2 3">
    <name type="scientific">Trema orientale</name>
    <name type="common">Charcoal tree</name>
    <name type="synonym">Celtis orientalis</name>
    <dbReference type="NCBI Taxonomy" id="63057"/>
    <lineage>
        <taxon>Eukaryota</taxon>
        <taxon>Viridiplantae</taxon>
        <taxon>Streptophyta</taxon>
        <taxon>Embryophyta</taxon>
        <taxon>Tracheophyta</taxon>
        <taxon>Spermatophyta</taxon>
        <taxon>Magnoliopsida</taxon>
        <taxon>eudicotyledons</taxon>
        <taxon>Gunneridae</taxon>
        <taxon>Pentapetalae</taxon>
        <taxon>rosids</taxon>
        <taxon>fabids</taxon>
        <taxon>Rosales</taxon>
        <taxon>Cannabaceae</taxon>
        <taxon>Trema</taxon>
    </lineage>
</organism>
<feature type="compositionally biased region" description="Basic and acidic residues" evidence="1">
    <location>
        <begin position="60"/>
        <end position="69"/>
    </location>
</feature>
<dbReference type="Proteomes" id="UP000237000">
    <property type="component" value="Unassembled WGS sequence"/>
</dbReference>
<reference evidence="3" key="1">
    <citation type="submission" date="2016-06" db="EMBL/GenBank/DDBJ databases">
        <title>Parallel loss of symbiosis genes in relatives of nitrogen-fixing non-legume Parasponia.</title>
        <authorList>
            <person name="Van Velzen R."/>
            <person name="Holmer R."/>
            <person name="Bu F."/>
            <person name="Rutten L."/>
            <person name="Van Zeijl A."/>
            <person name="Liu W."/>
            <person name="Santuari L."/>
            <person name="Cao Q."/>
            <person name="Sharma T."/>
            <person name="Shen D."/>
            <person name="Roswanjaya Y."/>
            <person name="Wardhani T."/>
            <person name="Kalhor M.S."/>
            <person name="Jansen J."/>
            <person name="Van den Hoogen J."/>
            <person name="Gungor B."/>
            <person name="Hartog M."/>
            <person name="Hontelez J."/>
            <person name="Verver J."/>
            <person name="Yang W.-C."/>
            <person name="Schijlen E."/>
            <person name="Repin R."/>
            <person name="Schilthuizen M."/>
            <person name="Schranz E."/>
            <person name="Heidstra R."/>
            <person name="Miyata K."/>
            <person name="Fedorova E."/>
            <person name="Kohlen W."/>
            <person name="Bisseling T."/>
            <person name="Smit S."/>
            <person name="Geurts R."/>
        </authorList>
    </citation>
    <scope>NUCLEOTIDE SEQUENCE [LARGE SCALE GENOMIC DNA]</scope>
    <source>
        <strain evidence="3">cv. RG33-2</strain>
    </source>
</reference>
<sequence>VPHPREQAKHPWTIAATTKCRGLHGDTGIASRSPLQPKREATEERDNEITHSVKGSQHGNPDDAPKEHEALVATMKGDADYAVRCLSTEPANPHIPITTHTPSRTLDTTPPNESATLPTKRPTKHTNTPSGTMPAPLGMTRPKPITNLGTLRSEC</sequence>
<evidence type="ECO:0000313" key="3">
    <source>
        <dbReference type="Proteomes" id="UP000237000"/>
    </source>
</evidence>
<name>A0A2P5EMV6_TREOI</name>
<dbReference type="InParanoid" id="A0A2P5EMV6"/>
<dbReference type="AlphaFoldDB" id="A0A2P5EMV6"/>
<feature type="non-terminal residue" evidence="2">
    <location>
        <position position="1"/>
    </location>
</feature>
<comment type="caution">
    <text evidence="2">The sequence shown here is derived from an EMBL/GenBank/DDBJ whole genome shotgun (WGS) entry which is preliminary data.</text>
</comment>
<feature type="compositionally biased region" description="Basic and acidic residues" evidence="1">
    <location>
        <begin position="37"/>
        <end position="51"/>
    </location>
</feature>
<dbReference type="OrthoDB" id="10480244at2759"/>
<feature type="region of interest" description="Disordered" evidence="1">
    <location>
        <begin position="1"/>
        <end position="69"/>
    </location>
</feature>
<dbReference type="EMBL" id="JXTC01000125">
    <property type="protein sequence ID" value="PON86849.1"/>
    <property type="molecule type" value="Genomic_DNA"/>
</dbReference>
<keyword evidence="3" id="KW-1185">Reference proteome</keyword>
<feature type="compositionally biased region" description="Polar residues" evidence="1">
    <location>
        <begin position="98"/>
        <end position="117"/>
    </location>
</feature>
<proteinExistence type="predicted"/>